<feature type="domain" description="EF-hand" evidence="8">
    <location>
        <begin position="1541"/>
        <end position="1573"/>
    </location>
</feature>
<dbReference type="PANTHER" id="PTHR46399">
    <property type="entry name" value="B30.2/SPRY DOMAIN-CONTAINING PROTEIN"/>
    <property type="match status" value="1"/>
</dbReference>
<keyword evidence="5 7" id="KW-0472">Membrane</keyword>
<dbReference type="Pfam" id="PF08454">
    <property type="entry name" value="RIH_assoc"/>
    <property type="match status" value="1"/>
</dbReference>
<organism evidence="9 10">
    <name type="scientific">Rotaria sordida</name>
    <dbReference type="NCBI Taxonomy" id="392033"/>
    <lineage>
        <taxon>Eukaryota</taxon>
        <taxon>Metazoa</taxon>
        <taxon>Spiralia</taxon>
        <taxon>Gnathifera</taxon>
        <taxon>Rotifera</taxon>
        <taxon>Eurotatoria</taxon>
        <taxon>Bdelloidea</taxon>
        <taxon>Philodinida</taxon>
        <taxon>Philodinidae</taxon>
        <taxon>Rotaria</taxon>
    </lineage>
</organism>
<feature type="region of interest" description="Disordered" evidence="6">
    <location>
        <begin position="1005"/>
        <end position="1025"/>
    </location>
</feature>
<dbReference type="FunFam" id="1.10.287.70:FF:000017">
    <property type="entry name" value="ryanodine receptor isoform X2"/>
    <property type="match status" value="1"/>
</dbReference>
<evidence type="ECO:0000256" key="2">
    <source>
        <dbReference type="ARBA" id="ARBA00022692"/>
    </source>
</evidence>
<dbReference type="GO" id="GO:0034704">
    <property type="term" value="C:calcium channel complex"/>
    <property type="evidence" value="ECO:0007669"/>
    <property type="project" value="TreeGrafter"/>
</dbReference>
<keyword evidence="3" id="KW-0106">Calcium</keyword>
<dbReference type="Proteomes" id="UP000663882">
    <property type="component" value="Unassembled WGS sequence"/>
</dbReference>
<feature type="domain" description="EF-hand" evidence="8">
    <location>
        <begin position="1503"/>
        <end position="1538"/>
    </location>
</feature>
<dbReference type="GO" id="GO:0042383">
    <property type="term" value="C:sarcolemma"/>
    <property type="evidence" value="ECO:0007669"/>
    <property type="project" value="TreeGrafter"/>
</dbReference>
<feature type="transmembrane region" description="Helical" evidence="7">
    <location>
        <begin position="2030"/>
        <end position="2051"/>
    </location>
</feature>
<dbReference type="SMART" id="SM00054">
    <property type="entry name" value="EFh"/>
    <property type="match status" value="2"/>
</dbReference>
<evidence type="ECO:0000256" key="1">
    <source>
        <dbReference type="ARBA" id="ARBA00004141"/>
    </source>
</evidence>
<dbReference type="Pfam" id="PF13499">
    <property type="entry name" value="EF-hand_7"/>
    <property type="match status" value="1"/>
</dbReference>
<evidence type="ECO:0000313" key="10">
    <source>
        <dbReference type="Proteomes" id="UP000663882"/>
    </source>
</evidence>
<evidence type="ECO:0000313" key="9">
    <source>
        <dbReference type="EMBL" id="CAF1163885.1"/>
    </source>
</evidence>
<dbReference type="PROSITE" id="PS00018">
    <property type="entry name" value="EF_HAND_1"/>
    <property type="match status" value="2"/>
</dbReference>
<evidence type="ECO:0000256" key="3">
    <source>
        <dbReference type="ARBA" id="ARBA00022837"/>
    </source>
</evidence>
<dbReference type="GO" id="GO:0033017">
    <property type="term" value="C:sarcoplasmic reticulum membrane"/>
    <property type="evidence" value="ECO:0007669"/>
    <property type="project" value="TreeGrafter"/>
</dbReference>
<dbReference type="Gene3D" id="1.10.238.10">
    <property type="entry name" value="EF-hand"/>
    <property type="match status" value="1"/>
</dbReference>
<dbReference type="EMBL" id="CAJNOO010001510">
    <property type="protein sequence ID" value="CAF1163885.1"/>
    <property type="molecule type" value="Genomic_DNA"/>
</dbReference>
<comment type="subcellular location">
    <subcellularLocation>
        <location evidence="1">Membrane</location>
        <topology evidence="1">Multi-pass membrane protein</topology>
    </subcellularLocation>
</comment>
<proteinExistence type="predicted"/>
<dbReference type="Pfam" id="PF00520">
    <property type="entry name" value="Ion_trans"/>
    <property type="match status" value="1"/>
</dbReference>
<dbReference type="GO" id="GO:0005219">
    <property type="term" value="F:ryanodine-sensitive calcium-release channel activity"/>
    <property type="evidence" value="ECO:0007669"/>
    <property type="project" value="InterPro"/>
</dbReference>
<gene>
    <name evidence="9" type="ORF">RFH988_LOCUS22586</name>
</gene>
<evidence type="ECO:0000256" key="5">
    <source>
        <dbReference type="ARBA" id="ARBA00023136"/>
    </source>
</evidence>
<feature type="transmembrane region" description="Helical" evidence="7">
    <location>
        <begin position="1974"/>
        <end position="1993"/>
    </location>
</feature>
<feature type="compositionally biased region" description="Low complexity" evidence="6">
    <location>
        <begin position="1011"/>
        <end position="1021"/>
    </location>
</feature>
<dbReference type="CDD" id="cd00051">
    <property type="entry name" value="EFh"/>
    <property type="match status" value="1"/>
</dbReference>
<dbReference type="InterPro" id="IPR011992">
    <property type="entry name" value="EF-hand-dom_pair"/>
</dbReference>
<dbReference type="GO" id="GO:0014808">
    <property type="term" value="P:release of sequestered calcium ion into cytosol by sarcoplasmic reticulum"/>
    <property type="evidence" value="ECO:0007669"/>
    <property type="project" value="TreeGrafter"/>
</dbReference>
<dbReference type="InterPro" id="IPR002048">
    <property type="entry name" value="EF_hand_dom"/>
</dbReference>
<sequence>AYDPELFGKALPCLTAIGSALSPDYAYSITQQDHLNHEQEKVEMSRGYEPNSADTSNVVLSPALEDFVKAYAESVHDQWSYAKIEQGWIYGEQINDKYRQHSNLKPYKLLDRMDIAKLEDPIREALKSIEKLHFHLEKTDAGITRIATKPLQRKKQKDKNAPDYIPKALDFNSVTMNRDMQELSEALARNAHEIWAKRLKDRLAAIGGGLHCRLVPFELLTDKEKQKDLKFYQDLVKYLHTFGYRVVKNFHDRNATISSLASRVASASTLINDKRFAYSLLEKLLEYVERASITMQNYKESSKFSLHETYRLTTQDVKFFGKVVLPLIEKYFQAHRNYFIIPPSLKTGVSCASVKEKEMSCSLFCKLAFLLRQKFSAFGNDVSITVRCLKVLVRAIDVSSVMRNSQEMVRASLLPLFNNIAEDLNQTVQNLEQNHYSNIKGTLQRGTTSLGYIHMVLLPVLSSLLDHLGKNNYGVDVFDLVKYLHTFGYHVIKNFHERNSTISNLTSRVASTSTLINDKCFVYSLLEKLFEYVERASITIQNYKETHRNYFIVPPLLKTGVNYASVKEEEMNCSLFCKLALLLRQKFSAFGNDVNITVRCLKVLVRAIDVSSVMKNSQEMIRASLLPLFNNIAEDLNQTVQNLEQKHYSNIKGTLQRGTTSLAYIHIVFLSVLSSLLDHLGKNNYGVDVFENEIQLAGYKILNALWIIGTKGTKLVDREWIIEELNRHLPLIGDCLSSFASCFPVAFFEPEFNANNKNASNVSQLSPEAHDVMTNISRTIPNLTNLIADIEEHAESRVKYENAPYVVEVILPCLCSYLSYWWSMGPEKVKQITEPPITNVTSNHMNSVLGSVLKLINNNIDAIEAPWMKRIAAYTQTIIFNSSTNLVEPYFLPVSQRIKLKCEDSYAQEQSLKNATRLESSEREDLELNLMKDYEILVRDIYAFGPLLIKYVDIHRSYWLKNSDKYAEELYTNMAEVFSIWCKSKYFKREELNFVTTHDIDNTSMLMPSGTNQTTNTNITKTSDEISGKQRKKKRRLDKEKFTSLNVACTKRLLPIGMNTFGGREQELVQLAKHKMIEMKIAHDEEIENPTDEQMISDITTEQEELIQEFLEESFRAQEQGEIIKKNNWQSILYRKIGSKSYHSGVNHSEETSIKNMLKMAKVLFGLNFVDHPPTHRRGTWRKLVSTQRKKAIMACFRMAPLHSVTRHRAMNMFLRAYQEIWLETEEDIRARLIEDLCNISHDINEQDITTMKEETETETESLTLTITIKPDPLKQLLQCLNRAATTAQVFSITDDIIYLSYSTIMRHNLEFQNYLRLQIGSSTNVNIIICTVDYLLSLQESLMDFYWHYSGKETIDTYGKENLCRAINVAKQVFNTLTEYIQGPCPQNQLALANSRLWDAIAGFLYIFAHMQRKLSQDPTQIELLREFMRLQKDMIIMLLSMLEGIQYNFYFYFLKLTFNLILSFLGNVLNGPIGKQMVDTLIESQVNVELLLQFFDIFLKIKDLTTSEAFQEYDINKDGFISPKEFRRAMEAQKVYTSQDIDYILNCVDINQDGKIDFMEFTERFHNPARDIGFNMAVLLTNLSEHMPHDIRLQRLMDKGKSFLLYFQDHLGRIEIKGGAGYIERVYFEITESNIEQWNKPHIKESKKAFLHLVVNETDDKEKLEQFINFCEDTIFEMQHAVAISGEEDDQTHQRAKSSNIESNIVHPPTSEPMKLALSYSWSSIKYIFHLLHPSTIHNTYNQLRQMTFKDIIKNLYLLLIKCMHLLLMIIIFGFRTLTYCIWNLMAEDDQQNVQRQEQTSSPPPLAHRYSYRLPSISIPHGSENGEDILGISAFGIGVSLDSEEKPRMSLTDEQISLLLMDSTRIMESRRTSSSISGIGLSTGQSLLSSMTSTYTPLSPSTTSNRNQPVITPSGPNEVNTQIEYQQKRSSPNINGTVGEDDDVTPSEPPTRTDFGKKALALMARNYHTLKFMALCLAFIINFLMLFYKAMPLTTTVSESDSSDDTEQFDEDDNEIIVMDPRKYYMMYLLRAAAFLHSSVAFLMMISYYKLKVPLVIFKREKEIARKLEFEGAWLIDQPSENNSWILSYLSREWHKLVISSKSFPDSYWDKFVKKKVRNKYSDQFDYDELSRFLGMEKNDTPGKFEIIKPIETGLWAKIKSIDMRYLIWKWGVIFTDNSFLYVFFYFLFSIIGNFAFFVFAIHLLDIAISVKALSTILKSITHNGRQLLLTIMLMAVVVYLYTVIAFNFFRKFYTKEEDEEREENCKDMLTCFKFHLYSGIRAGGGIGDELESPNGDPLELYRIIFDITFFFFIIVILLAIIQGLIIDAFGDLREQLDSVKETLESKCFICGIGQDYFDKEPHGFETHTQAEHNFANYMFFLTHLLNKPDTEHTGQESYVWEMYQSRKWDFFPIGDCFRRQYESGSTGTTTTTTSSTTTEG</sequence>
<dbReference type="Pfam" id="PF06459">
    <property type="entry name" value="RR_TM4-6"/>
    <property type="match status" value="1"/>
</dbReference>
<dbReference type="GO" id="GO:0005790">
    <property type="term" value="C:smooth endoplasmic reticulum"/>
    <property type="evidence" value="ECO:0007669"/>
    <property type="project" value="TreeGrafter"/>
</dbReference>
<dbReference type="InterPro" id="IPR018247">
    <property type="entry name" value="EF_Hand_1_Ca_BS"/>
</dbReference>
<dbReference type="GO" id="GO:0005509">
    <property type="term" value="F:calcium ion binding"/>
    <property type="evidence" value="ECO:0007669"/>
    <property type="project" value="InterPro"/>
</dbReference>
<accession>A0A814TNZ1</accession>
<feature type="transmembrane region" description="Helical" evidence="7">
    <location>
        <begin position="1758"/>
        <end position="1777"/>
    </location>
</feature>
<dbReference type="GO" id="GO:0006941">
    <property type="term" value="P:striated muscle contraction"/>
    <property type="evidence" value="ECO:0007669"/>
    <property type="project" value="TreeGrafter"/>
</dbReference>
<dbReference type="PROSITE" id="PS50222">
    <property type="entry name" value="EF_HAND_2"/>
    <property type="match status" value="2"/>
</dbReference>
<feature type="non-terminal residue" evidence="9">
    <location>
        <position position="1"/>
    </location>
</feature>
<reference evidence="9" key="1">
    <citation type="submission" date="2021-02" db="EMBL/GenBank/DDBJ databases">
        <authorList>
            <person name="Nowell W R."/>
        </authorList>
    </citation>
    <scope>NUCLEOTIDE SEQUENCE</scope>
</reference>
<feature type="compositionally biased region" description="Polar residues" evidence="6">
    <location>
        <begin position="1907"/>
        <end position="1938"/>
    </location>
</feature>
<dbReference type="InterPro" id="IPR015925">
    <property type="entry name" value="Ryanodine_IP3_receptor"/>
</dbReference>
<feature type="region of interest" description="Disordered" evidence="6">
    <location>
        <begin position="1893"/>
        <end position="1954"/>
    </location>
</feature>
<feature type="compositionally biased region" description="Low complexity" evidence="6">
    <location>
        <begin position="1893"/>
        <end position="1906"/>
    </location>
</feature>
<protein>
    <recommendedName>
        <fullName evidence="8">EF-hand domain-containing protein</fullName>
    </recommendedName>
</protein>
<evidence type="ECO:0000256" key="4">
    <source>
        <dbReference type="ARBA" id="ARBA00022989"/>
    </source>
</evidence>
<name>A0A814TNZ1_9BILA</name>
<dbReference type="GO" id="GO:0006874">
    <property type="term" value="P:intracellular calcium ion homeostasis"/>
    <property type="evidence" value="ECO:0007669"/>
    <property type="project" value="InterPro"/>
</dbReference>
<dbReference type="PANTHER" id="PTHR46399:SF8">
    <property type="entry name" value="B30.2_SPRY DOMAIN-CONTAINING PROTEIN"/>
    <property type="match status" value="1"/>
</dbReference>
<dbReference type="OrthoDB" id="258495at2759"/>
<feature type="transmembrane region" description="Helical" evidence="7">
    <location>
        <begin position="2306"/>
        <end position="2329"/>
    </location>
</feature>
<comment type="caution">
    <text evidence="9">The sequence shown here is derived from an EMBL/GenBank/DDBJ whole genome shotgun (WGS) entry which is preliminary data.</text>
</comment>
<evidence type="ECO:0000256" key="6">
    <source>
        <dbReference type="SAM" id="MobiDB-lite"/>
    </source>
</evidence>
<dbReference type="SUPFAM" id="SSF47473">
    <property type="entry name" value="EF-hand"/>
    <property type="match status" value="1"/>
</dbReference>
<dbReference type="InterPro" id="IPR009460">
    <property type="entry name" value="Ryanrecept_TM4-6"/>
</dbReference>
<dbReference type="Gene3D" id="1.10.490.160">
    <property type="match status" value="1"/>
</dbReference>
<dbReference type="Gene3D" id="1.10.287.70">
    <property type="match status" value="1"/>
</dbReference>
<keyword evidence="2 7" id="KW-0812">Transmembrane</keyword>
<dbReference type="InterPro" id="IPR013662">
    <property type="entry name" value="RIH_assoc-dom"/>
</dbReference>
<dbReference type="GO" id="GO:0030018">
    <property type="term" value="C:Z disc"/>
    <property type="evidence" value="ECO:0007669"/>
    <property type="project" value="TreeGrafter"/>
</dbReference>
<dbReference type="InterPro" id="IPR005821">
    <property type="entry name" value="Ion_trans_dom"/>
</dbReference>
<feature type="transmembrane region" description="Helical" evidence="7">
    <location>
        <begin position="2229"/>
        <end position="2252"/>
    </location>
</feature>
<keyword evidence="4 7" id="KW-1133">Transmembrane helix</keyword>
<evidence type="ECO:0000256" key="7">
    <source>
        <dbReference type="SAM" id="Phobius"/>
    </source>
</evidence>
<evidence type="ECO:0000259" key="8">
    <source>
        <dbReference type="PROSITE" id="PS50222"/>
    </source>
</evidence>
<dbReference type="Pfam" id="PF02026">
    <property type="entry name" value="RyR"/>
    <property type="match status" value="2"/>
</dbReference>
<dbReference type="InterPro" id="IPR003032">
    <property type="entry name" value="Ryanodine_rcpt"/>
</dbReference>